<evidence type="ECO:0000313" key="3">
    <source>
        <dbReference type="Proteomes" id="UP000034883"/>
    </source>
</evidence>
<feature type="compositionally biased region" description="Basic and acidic residues" evidence="1">
    <location>
        <begin position="1"/>
        <end position="21"/>
    </location>
</feature>
<reference evidence="2 3" key="1">
    <citation type="submission" date="2015-03" db="EMBL/GenBank/DDBJ databases">
        <title>Genome assembly of Sandaracinus amylolyticus DSM 53668.</title>
        <authorList>
            <person name="Sharma G."/>
            <person name="Subramanian S."/>
        </authorList>
    </citation>
    <scope>NUCLEOTIDE SEQUENCE [LARGE SCALE GENOMIC DNA]</scope>
    <source>
        <strain evidence="2 3">DSM 53668</strain>
    </source>
</reference>
<name>A0A0F6YFY4_9BACT</name>
<keyword evidence="3" id="KW-1185">Reference proteome</keyword>
<evidence type="ECO:0000256" key="1">
    <source>
        <dbReference type="SAM" id="MobiDB-lite"/>
    </source>
</evidence>
<protein>
    <submittedName>
        <fullName evidence="2">Uncharacterized protein</fullName>
    </submittedName>
</protein>
<evidence type="ECO:0000313" key="2">
    <source>
        <dbReference type="EMBL" id="AKF04178.1"/>
    </source>
</evidence>
<dbReference type="KEGG" id="samy:DB32_001327"/>
<dbReference type="Proteomes" id="UP000034883">
    <property type="component" value="Chromosome"/>
</dbReference>
<organism evidence="2 3">
    <name type="scientific">Sandaracinus amylolyticus</name>
    <dbReference type="NCBI Taxonomy" id="927083"/>
    <lineage>
        <taxon>Bacteria</taxon>
        <taxon>Pseudomonadati</taxon>
        <taxon>Myxococcota</taxon>
        <taxon>Polyangia</taxon>
        <taxon>Polyangiales</taxon>
        <taxon>Sandaracinaceae</taxon>
        <taxon>Sandaracinus</taxon>
    </lineage>
</organism>
<dbReference type="AlphaFoldDB" id="A0A0F6YFY4"/>
<gene>
    <name evidence="2" type="ORF">DB32_001327</name>
</gene>
<proteinExistence type="predicted"/>
<sequence>MWRAERRSIERTSRSSGERLRGALTARSRRSFRFTPRACAR</sequence>
<feature type="region of interest" description="Disordered" evidence="1">
    <location>
        <begin position="1"/>
        <end position="22"/>
    </location>
</feature>
<dbReference type="EMBL" id="CP011125">
    <property type="protein sequence ID" value="AKF04178.1"/>
    <property type="molecule type" value="Genomic_DNA"/>
</dbReference>
<accession>A0A0F6YFY4</accession>